<name>A0A6A6SXE7_9PLEO</name>
<sequence>MEGVAAFSLFCNVLQVAEASRTIYRTARELRSSVQGTANDHAILKASTDVLRRTAEAISKESSDPTLQKFAELCQKATADHIARLETLRLKDSGSKLQACYVACKVWYRKEELEQSQKRLDTMGRQIADHINATYIPQMNKTLESVSHKLTKIDESTTDSLVDIKEQLSKVFTSVEKGTEFSALTENAVGQLQGWIQRREQTKEDLQCLHALYFSDMQTRQSNVEKAHEKTFAWIFDPTGAVIGDDRMKFHNWIRSANPEDNVFWISGKPGSGKSTLIKFIARHSQLRTSLGDWIQGSELLAIEYYLWKSGSTLQRSLEGLLRSILHQILSRFPELIRSSFPGKEWKQGGPQFEFPQESLIEGLHSVLRKAAGHRICLFFLIDGLDEVGDRDEYEEKHEHRNLEELITLLRMLYRHPVVKLCVSSRPWNVFQMEFGPQSERTLYVHKLTREDIRIYVDEKLRKNEHFQRLALEDATYLDLIEEITTAAAGVFLWVRLATQSLLEGVQDADRIQDFQEKLHHLPTELYDLYNHIFYTIKPNHRRDAARSFLLVLLRGEKWLVMYMYLDDGLRCAHWAMKSMTPGDLHKGLETAARRLNAQCKEPENFILERKCCQSWLRLLITRLHLQILGSTLPELTRTQFAWSEDPVLPKWLDLATLCSRRILGGIPMLEILSGCPLPSDAVSLEFAIHIGMNLVPKWYLFKHFGSENSLLEGVPVLFRAMQVGWRLSGPFQSLLEYRADLNLRVGEFTAWEYFLITYFHPKVDDLRFDHYYKHSPSVALGLLRNGADPNASICLPLPEGIILSISEADELLGKFFDPRDLRLAHNANRTAVEIGEDDSSCLPCRITAKTIVEHMCLDSDCEKDCNTFFRDQPEEVLAEEVVAILDQKRQRRLTTAKDLQSLRGCWWSAVP</sequence>
<evidence type="ECO:0000259" key="2">
    <source>
        <dbReference type="Pfam" id="PF24883"/>
    </source>
</evidence>
<keyword evidence="4" id="KW-1185">Reference proteome</keyword>
<keyword evidence="1" id="KW-0677">Repeat</keyword>
<dbReference type="PANTHER" id="PTHR10039:SF5">
    <property type="entry name" value="NACHT DOMAIN-CONTAINING PROTEIN"/>
    <property type="match status" value="1"/>
</dbReference>
<dbReference type="PANTHER" id="PTHR10039">
    <property type="entry name" value="AMELOGENIN"/>
    <property type="match status" value="1"/>
</dbReference>
<dbReference type="InterPro" id="IPR056884">
    <property type="entry name" value="NPHP3-like_N"/>
</dbReference>
<evidence type="ECO:0000313" key="4">
    <source>
        <dbReference type="Proteomes" id="UP000799324"/>
    </source>
</evidence>
<dbReference type="EMBL" id="MU004433">
    <property type="protein sequence ID" value="KAF2651158.1"/>
    <property type="molecule type" value="Genomic_DNA"/>
</dbReference>
<evidence type="ECO:0000256" key="1">
    <source>
        <dbReference type="ARBA" id="ARBA00022737"/>
    </source>
</evidence>
<proteinExistence type="predicted"/>
<organism evidence="3 4">
    <name type="scientific">Lophiostoma macrostomum CBS 122681</name>
    <dbReference type="NCBI Taxonomy" id="1314788"/>
    <lineage>
        <taxon>Eukaryota</taxon>
        <taxon>Fungi</taxon>
        <taxon>Dikarya</taxon>
        <taxon>Ascomycota</taxon>
        <taxon>Pezizomycotina</taxon>
        <taxon>Dothideomycetes</taxon>
        <taxon>Pleosporomycetidae</taxon>
        <taxon>Pleosporales</taxon>
        <taxon>Lophiostomataceae</taxon>
        <taxon>Lophiostoma</taxon>
    </lineage>
</organism>
<dbReference type="SUPFAM" id="SSF52540">
    <property type="entry name" value="P-loop containing nucleoside triphosphate hydrolases"/>
    <property type="match status" value="1"/>
</dbReference>
<dbReference type="Proteomes" id="UP000799324">
    <property type="component" value="Unassembled WGS sequence"/>
</dbReference>
<dbReference type="AlphaFoldDB" id="A0A6A6SXE7"/>
<dbReference type="Pfam" id="PF24883">
    <property type="entry name" value="NPHP3_N"/>
    <property type="match status" value="1"/>
</dbReference>
<dbReference type="OrthoDB" id="194358at2759"/>
<accession>A0A6A6SXE7</accession>
<evidence type="ECO:0000313" key="3">
    <source>
        <dbReference type="EMBL" id="KAF2651158.1"/>
    </source>
</evidence>
<reference evidence="3" key="1">
    <citation type="journal article" date="2020" name="Stud. Mycol.">
        <title>101 Dothideomycetes genomes: a test case for predicting lifestyles and emergence of pathogens.</title>
        <authorList>
            <person name="Haridas S."/>
            <person name="Albert R."/>
            <person name="Binder M."/>
            <person name="Bloem J."/>
            <person name="Labutti K."/>
            <person name="Salamov A."/>
            <person name="Andreopoulos B."/>
            <person name="Baker S."/>
            <person name="Barry K."/>
            <person name="Bills G."/>
            <person name="Bluhm B."/>
            <person name="Cannon C."/>
            <person name="Castanera R."/>
            <person name="Culley D."/>
            <person name="Daum C."/>
            <person name="Ezra D."/>
            <person name="Gonzalez J."/>
            <person name="Henrissat B."/>
            <person name="Kuo A."/>
            <person name="Liang C."/>
            <person name="Lipzen A."/>
            <person name="Lutzoni F."/>
            <person name="Magnuson J."/>
            <person name="Mondo S."/>
            <person name="Nolan M."/>
            <person name="Ohm R."/>
            <person name="Pangilinan J."/>
            <person name="Park H.-J."/>
            <person name="Ramirez L."/>
            <person name="Alfaro M."/>
            <person name="Sun H."/>
            <person name="Tritt A."/>
            <person name="Yoshinaga Y."/>
            <person name="Zwiers L.-H."/>
            <person name="Turgeon B."/>
            <person name="Goodwin S."/>
            <person name="Spatafora J."/>
            <person name="Crous P."/>
            <person name="Grigoriev I."/>
        </authorList>
    </citation>
    <scope>NUCLEOTIDE SEQUENCE</scope>
    <source>
        <strain evidence="3">CBS 122681</strain>
    </source>
</reference>
<dbReference type="InterPro" id="IPR027417">
    <property type="entry name" value="P-loop_NTPase"/>
</dbReference>
<protein>
    <recommendedName>
        <fullName evidence="2">Nephrocystin 3-like N-terminal domain-containing protein</fullName>
    </recommendedName>
</protein>
<feature type="domain" description="Nephrocystin 3-like N-terminal" evidence="2">
    <location>
        <begin position="248"/>
        <end position="426"/>
    </location>
</feature>
<gene>
    <name evidence="3" type="ORF">K491DRAFT_761270</name>
</gene>
<dbReference type="Gene3D" id="3.40.50.300">
    <property type="entry name" value="P-loop containing nucleotide triphosphate hydrolases"/>
    <property type="match status" value="1"/>
</dbReference>